<dbReference type="KEGG" id="tap:GZ22_00275"/>
<dbReference type="RefSeq" id="WP_038557601.1">
    <property type="nucleotide sequence ID" value="NZ_CP008876.1"/>
</dbReference>
<dbReference type="Pfam" id="PF26363">
    <property type="entry name" value="Phospholipase-like"/>
    <property type="match status" value="1"/>
</dbReference>
<protein>
    <submittedName>
        <fullName evidence="1">Uncharacterized protein</fullName>
    </submittedName>
</protein>
<name>A0A075LG51_9BACI</name>
<dbReference type="GeneID" id="34222670"/>
<dbReference type="HOGENOM" id="CLU_579915_0_0_9"/>
<reference evidence="1 2" key="1">
    <citation type="submission" date="2014-07" db="EMBL/GenBank/DDBJ databases">
        <title>Complete genome sequence of a moderately halophilic bacterium Terribacillus aidingensis MP602, isolated from Cryptomeria fortunei in Tianmu mountain in China.</title>
        <authorList>
            <person name="Wang Y."/>
            <person name="Lu P."/>
            <person name="Zhang L."/>
        </authorList>
    </citation>
    <scope>NUCLEOTIDE SEQUENCE [LARGE SCALE GENOMIC DNA]</scope>
    <source>
        <strain evidence="1 2">MP602</strain>
    </source>
</reference>
<dbReference type="InterPro" id="IPR029058">
    <property type="entry name" value="AB_hydrolase_fold"/>
</dbReference>
<accession>A0A075LG51</accession>
<dbReference type="AlphaFoldDB" id="A0A075LG51"/>
<dbReference type="GO" id="GO:0006629">
    <property type="term" value="P:lipid metabolic process"/>
    <property type="evidence" value="ECO:0007669"/>
    <property type="project" value="InterPro"/>
</dbReference>
<evidence type="ECO:0000313" key="1">
    <source>
        <dbReference type="EMBL" id="AIF65241.1"/>
    </source>
</evidence>
<evidence type="ECO:0000313" key="2">
    <source>
        <dbReference type="Proteomes" id="UP000027980"/>
    </source>
</evidence>
<gene>
    <name evidence="1" type="ORF">GZ22_00275</name>
</gene>
<organism evidence="1 2">
    <name type="scientific">Terribacillus saccharophilus</name>
    <dbReference type="NCBI Taxonomy" id="361277"/>
    <lineage>
        <taxon>Bacteria</taxon>
        <taxon>Bacillati</taxon>
        <taxon>Bacillota</taxon>
        <taxon>Bacilli</taxon>
        <taxon>Bacillales</taxon>
        <taxon>Bacillaceae</taxon>
        <taxon>Terribacillus</taxon>
    </lineage>
</organism>
<dbReference type="SUPFAM" id="SSF53474">
    <property type="entry name" value="alpha/beta-Hydrolases"/>
    <property type="match status" value="1"/>
</dbReference>
<dbReference type="OrthoDB" id="6450827at2"/>
<dbReference type="EMBL" id="CP008876">
    <property type="protein sequence ID" value="AIF65241.1"/>
    <property type="molecule type" value="Genomic_DNA"/>
</dbReference>
<proteinExistence type="predicted"/>
<dbReference type="Proteomes" id="UP000027980">
    <property type="component" value="Chromosome"/>
</dbReference>
<dbReference type="Gene3D" id="3.40.50.1820">
    <property type="entry name" value="alpha/beta hydrolase"/>
    <property type="match status" value="1"/>
</dbReference>
<sequence>MGDNLTDYVASKLSESAYNDGKKSFKIKDVDGEKIVWNTVEIIEDKKTGLYGYVLENPQTKEIVISFRGTEPPKTTTKEVELKGLDEPTKNAIMSEAGDRATLKGDTVIYESDKKVDYSGFLKDVYEDAFGVVGGNSNYAKKEYGTTAYVATPSQDAALQTGNAKLNDNGTITFTNKNQFTEAKAAVKKYVDKYGAENITFTGHSLGGGIGQYCAVVYDSNAVTFAAADAYGLLSEEEQNRVREGDYKDKIITYAYPSDAVAMFHEETIGSLYYMEDPAGKDGLGDQLADKLGSHGIKNYTDTNLYDENGYYKSNLLFDEKLRAAISTSPLFLKNSGVSDFPIVIQTELMKSYAAQVEASEDLIAKTKKEMMQFLDDYLSAMEYAKSKFKGQVGAGRYDKLNGSDVDDIYRDLTVSGPNGIPMLFEMDYFDEVIEFLKDAQSDTGEIAHNMNKMAKDFAHIDEMLAGWLRF</sequence>